<keyword evidence="3" id="KW-1185">Reference proteome</keyword>
<evidence type="ECO:0000313" key="3">
    <source>
        <dbReference type="Proteomes" id="UP000184300"/>
    </source>
</evidence>
<proteinExistence type="predicted"/>
<dbReference type="AlphaFoldDB" id="A0A1L9VFU3"/>
<feature type="compositionally biased region" description="Basic and acidic residues" evidence="1">
    <location>
        <begin position="337"/>
        <end position="353"/>
    </location>
</feature>
<feature type="compositionally biased region" description="Polar residues" evidence="1">
    <location>
        <begin position="139"/>
        <end position="156"/>
    </location>
</feature>
<dbReference type="RefSeq" id="XP_022399474.1">
    <property type="nucleotide sequence ID" value="XM_022549795.1"/>
</dbReference>
<dbReference type="OrthoDB" id="5244050at2759"/>
<feature type="compositionally biased region" description="Polar residues" evidence="1">
    <location>
        <begin position="275"/>
        <end position="290"/>
    </location>
</feature>
<gene>
    <name evidence="2" type="ORF">ASPGLDRAFT_75380</name>
</gene>
<feature type="region of interest" description="Disordered" evidence="1">
    <location>
        <begin position="1"/>
        <end position="415"/>
    </location>
</feature>
<feature type="compositionally biased region" description="Low complexity" evidence="1">
    <location>
        <begin position="731"/>
        <end position="742"/>
    </location>
</feature>
<feature type="compositionally biased region" description="Basic and acidic residues" evidence="1">
    <location>
        <begin position="665"/>
        <end position="683"/>
    </location>
</feature>
<dbReference type="STRING" id="1160497.A0A1L9VFU3"/>
<protein>
    <submittedName>
        <fullName evidence="2">Uncharacterized protein</fullName>
    </submittedName>
</protein>
<sequence>MPPPEPAVDRGQSSMEDPQSLHLPLRTSNANVDNFDDNQEDLRSEKANNRTSKAQKILGTAEAPIQQNSSPRDDASSQKRRTRRPSFMKGPSFVPFPTINADDGMTQQNQPQLRVRASSPLLVNTQDAAAASNPKKTVHQSGSASTLFSYFNSRDSTTTTTPIESPTDGKPAPSSISLGSKNSTKDSKRKLRPPRIDLSLLFPKPKPEKPAGAPMLSPQRMVHSPAPLSALGELPKSNNSDTKTSGRRYTETQSQMDLPTTAGPPPPAIPRPGSHRSTPANRSSAISTDTRNTEFLEPSLQRTVRTNEMDMALQNYSEQQAASERAQSDAASSVYSRGRDQMHSSKAKSDRGARRVSSNGSTGGWSKETYLSPKSQPRPARRRQSPPRDQWPAPPSLKETDTSSMSKKSSKSTLANSDLNISSVLCLSSSEDEDDHDEELPNDRTGVSHLMRDSVTTYGEFEPEICTASAAQATKGPAVRRLDLRQAAAVKHRSPTMLMSPSIHRNDSTSTARSSYIGRRAPGGIPTISEPDISDHFPAPGGNGRASAAPLENKQGNRRSRVIAVTRQEQSLLEAMRQRRGKVTPSLLNEARFSQNTITTHRSNPNFTHHNHNDNNSHANDTDKESMLSAAPSRDSLYSTDMSFLRLSASIPSYTTATTATNDTHNNHSRSDQGAAHLDKDSHPFQGAASDAEQKTLNSPRASLVYSESLPSPATSGASPLTPTLPIHRFSPLPSQHQHSPPTRQHLPTSAPNDQRRHSRRRTDSSEAIVLGEATEESAKENDEFPIWALGWNHDLAAVH</sequence>
<dbReference type="GeneID" id="34466055"/>
<organism evidence="2 3">
    <name type="scientific">Aspergillus glaucus CBS 516.65</name>
    <dbReference type="NCBI Taxonomy" id="1160497"/>
    <lineage>
        <taxon>Eukaryota</taxon>
        <taxon>Fungi</taxon>
        <taxon>Dikarya</taxon>
        <taxon>Ascomycota</taxon>
        <taxon>Pezizomycotina</taxon>
        <taxon>Eurotiomycetes</taxon>
        <taxon>Eurotiomycetidae</taxon>
        <taxon>Eurotiales</taxon>
        <taxon>Aspergillaceae</taxon>
        <taxon>Aspergillus</taxon>
        <taxon>Aspergillus subgen. Aspergillus</taxon>
    </lineage>
</organism>
<evidence type="ECO:0000313" key="2">
    <source>
        <dbReference type="EMBL" id="OJJ82776.1"/>
    </source>
</evidence>
<feature type="compositionally biased region" description="Basic and acidic residues" evidence="1">
    <location>
        <begin position="611"/>
        <end position="626"/>
    </location>
</feature>
<name>A0A1L9VFU3_ASPGL</name>
<accession>A0A1L9VFU3</accession>
<evidence type="ECO:0000256" key="1">
    <source>
        <dbReference type="SAM" id="MobiDB-lite"/>
    </source>
</evidence>
<reference evidence="3" key="1">
    <citation type="journal article" date="2017" name="Genome Biol.">
        <title>Comparative genomics reveals high biological diversity and specific adaptations in the industrially and medically important fungal genus Aspergillus.</title>
        <authorList>
            <person name="de Vries R.P."/>
            <person name="Riley R."/>
            <person name="Wiebenga A."/>
            <person name="Aguilar-Osorio G."/>
            <person name="Amillis S."/>
            <person name="Uchima C.A."/>
            <person name="Anderluh G."/>
            <person name="Asadollahi M."/>
            <person name="Askin M."/>
            <person name="Barry K."/>
            <person name="Battaglia E."/>
            <person name="Bayram O."/>
            <person name="Benocci T."/>
            <person name="Braus-Stromeyer S.A."/>
            <person name="Caldana C."/>
            <person name="Canovas D."/>
            <person name="Cerqueira G.C."/>
            <person name="Chen F."/>
            <person name="Chen W."/>
            <person name="Choi C."/>
            <person name="Clum A."/>
            <person name="Dos Santos R.A."/>
            <person name="Damasio A.R."/>
            <person name="Diallinas G."/>
            <person name="Emri T."/>
            <person name="Fekete E."/>
            <person name="Flipphi M."/>
            <person name="Freyberg S."/>
            <person name="Gallo A."/>
            <person name="Gournas C."/>
            <person name="Habgood R."/>
            <person name="Hainaut M."/>
            <person name="Harispe M.L."/>
            <person name="Henrissat B."/>
            <person name="Hilden K.S."/>
            <person name="Hope R."/>
            <person name="Hossain A."/>
            <person name="Karabika E."/>
            <person name="Karaffa L."/>
            <person name="Karanyi Z."/>
            <person name="Krasevec N."/>
            <person name="Kuo A."/>
            <person name="Kusch H."/>
            <person name="LaButti K."/>
            <person name="Lagendijk E.L."/>
            <person name="Lapidus A."/>
            <person name="Levasseur A."/>
            <person name="Lindquist E."/>
            <person name="Lipzen A."/>
            <person name="Logrieco A.F."/>
            <person name="MacCabe A."/>
            <person name="Maekelae M.R."/>
            <person name="Malavazi I."/>
            <person name="Melin P."/>
            <person name="Meyer V."/>
            <person name="Mielnichuk N."/>
            <person name="Miskei M."/>
            <person name="Molnar A.P."/>
            <person name="Mule G."/>
            <person name="Ngan C.Y."/>
            <person name="Orejas M."/>
            <person name="Orosz E."/>
            <person name="Ouedraogo J.P."/>
            <person name="Overkamp K.M."/>
            <person name="Park H.-S."/>
            <person name="Perrone G."/>
            <person name="Piumi F."/>
            <person name="Punt P.J."/>
            <person name="Ram A.F."/>
            <person name="Ramon A."/>
            <person name="Rauscher S."/>
            <person name="Record E."/>
            <person name="Riano-Pachon D.M."/>
            <person name="Robert V."/>
            <person name="Roehrig J."/>
            <person name="Ruller R."/>
            <person name="Salamov A."/>
            <person name="Salih N.S."/>
            <person name="Samson R.A."/>
            <person name="Sandor E."/>
            <person name="Sanguinetti M."/>
            <person name="Schuetze T."/>
            <person name="Sepcic K."/>
            <person name="Shelest E."/>
            <person name="Sherlock G."/>
            <person name="Sophianopoulou V."/>
            <person name="Squina F.M."/>
            <person name="Sun H."/>
            <person name="Susca A."/>
            <person name="Todd R.B."/>
            <person name="Tsang A."/>
            <person name="Unkles S.E."/>
            <person name="van de Wiele N."/>
            <person name="van Rossen-Uffink D."/>
            <person name="Oliveira J.V."/>
            <person name="Vesth T.C."/>
            <person name="Visser J."/>
            <person name="Yu J.-H."/>
            <person name="Zhou M."/>
            <person name="Andersen M.R."/>
            <person name="Archer D.B."/>
            <person name="Baker S.E."/>
            <person name="Benoit I."/>
            <person name="Brakhage A.A."/>
            <person name="Braus G.H."/>
            <person name="Fischer R."/>
            <person name="Frisvad J.C."/>
            <person name="Goldman G.H."/>
            <person name="Houbraken J."/>
            <person name="Oakley B."/>
            <person name="Pocsi I."/>
            <person name="Scazzocchio C."/>
            <person name="Seiboth B."/>
            <person name="vanKuyk P.A."/>
            <person name="Wortman J."/>
            <person name="Dyer P.S."/>
            <person name="Grigoriev I.V."/>
        </authorList>
    </citation>
    <scope>NUCLEOTIDE SEQUENCE [LARGE SCALE GENOMIC DNA]</scope>
    <source>
        <strain evidence="3">CBS 516.65</strain>
    </source>
</reference>
<feature type="region of interest" description="Disordered" evidence="1">
    <location>
        <begin position="658"/>
        <end position="780"/>
    </location>
</feature>
<feature type="region of interest" description="Disordered" evidence="1">
    <location>
        <begin position="498"/>
        <end position="517"/>
    </location>
</feature>
<dbReference type="VEuPathDB" id="FungiDB:ASPGLDRAFT_75380"/>
<dbReference type="EMBL" id="KV878901">
    <property type="protein sequence ID" value="OJJ82776.1"/>
    <property type="molecule type" value="Genomic_DNA"/>
</dbReference>
<feature type="compositionally biased region" description="Polar residues" evidence="1">
    <location>
        <begin position="709"/>
        <end position="722"/>
    </location>
</feature>
<dbReference type="Proteomes" id="UP000184300">
    <property type="component" value="Unassembled WGS sequence"/>
</dbReference>
<feature type="region of interest" description="Disordered" evidence="1">
    <location>
        <begin position="600"/>
        <end position="630"/>
    </location>
</feature>